<dbReference type="EMBL" id="AVOT02006236">
    <property type="protein sequence ID" value="MBW0481083.1"/>
    <property type="molecule type" value="Genomic_DNA"/>
</dbReference>
<gene>
    <name evidence="1" type="ORF">O181_020798</name>
</gene>
<protein>
    <submittedName>
        <fullName evidence="1">Uncharacterized protein</fullName>
    </submittedName>
</protein>
<proteinExistence type="predicted"/>
<evidence type="ECO:0000313" key="1">
    <source>
        <dbReference type="EMBL" id="MBW0481083.1"/>
    </source>
</evidence>
<sequence length="175" mass="20688">MDRDCLDQDMNIPFNVYHNMNPQPQGHVMDHPYHPDDIKPDAMLVNKARSPSKYQDGDNMYYAGKEALTQLPEASSWPKFPGTGKYNHMELISYIDGLFIDVPSKPEYRITARLHTAFKGNAIVCYTQMKEILDRRHWPWWKTQIILKYRNGTWIWQKTMSFENEKYSVNKDPDE</sequence>
<organism evidence="1 2">
    <name type="scientific">Austropuccinia psidii MF-1</name>
    <dbReference type="NCBI Taxonomy" id="1389203"/>
    <lineage>
        <taxon>Eukaryota</taxon>
        <taxon>Fungi</taxon>
        <taxon>Dikarya</taxon>
        <taxon>Basidiomycota</taxon>
        <taxon>Pucciniomycotina</taxon>
        <taxon>Pucciniomycetes</taxon>
        <taxon>Pucciniales</taxon>
        <taxon>Sphaerophragmiaceae</taxon>
        <taxon>Austropuccinia</taxon>
    </lineage>
</organism>
<name>A0A9Q3CC41_9BASI</name>
<comment type="caution">
    <text evidence="1">The sequence shown here is derived from an EMBL/GenBank/DDBJ whole genome shotgun (WGS) entry which is preliminary data.</text>
</comment>
<keyword evidence="2" id="KW-1185">Reference proteome</keyword>
<dbReference type="AlphaFoldDB" id="A0A9Q3CC41"/>
<dbReference type="Proteomes" id="UP000765509">
    <property type="component" value="Unassembled WGS sequence"/>
</dbReference>
<accession>A0A9Q3CC41</accession>
<evidence type="ECO:0000313" key="2">
    <source>
        <dbReference type="Proteomes" id="UP000765509"/>
    </source>
</evidence>
<reference evidence="1" key="1">
    <citation type="submission" date="2021-03" db="EMBL/GenBank/DDBJ databases">
        <title>Draft genome sequence of rust myrtle Austropuccinia psidii MF-1, a brazilian biotype.</title>
        <authorList>
            <person name="Quecine M.C."/>
            <person name="Pachon D.M.R."/>
            <person name="Bonatelli M.L."/>
            <person name="Correr F.H."/>
            <person name="Franceschini L.M."/>
            <person name="Leite T.F."/>
            <person name="Margarido G.R.A."/>
            <person name="Almeida C.A."/>
            <person name="Ferrarezi J.A."/>
            <person name="Labate C.A."/>
        </authorList>
    </citation>
    <scope>NUCLEOTIDE SEQUENCE</scope>
    <source>
        <strain evidence="1">MF-1</strain>
    </source>
</reference>